<evidence type="ECO:0000259" key="4">
    <source>
        <dbReference type="Pfam" id="PF00155"/>
    </source>
</evidence>
<dbReference type="InterPro" id="IPR015421">
    <property type="entry name" value="PyrdxlP-dep_Trfase_major"/>
</dbReference>
<comment type="caution">
    <text evidence="5">The sequence shown here is derived from an EMBL/GenBank/DDBJ whole genome shotgun (WGS) entry which is preliminary data.</text>
</comment>
<dbReference type="Pfam" id="PF00155">
    <property type="entry name" value="Aminotran_1_2"/>
    <property type="match status" value="1"/>
</dbReference>
<sequence length="473" mass="52413">MQQHQSDETQSNGESLHRVAGKKGYVSSRGASNLALPMPYLADFFTCLEDTCDAKTNPKGYIPVAVAENRLVTDILQTRLKTLQTAQAGYTDRDAYSYNSPIGLPVLREAVAKILQERFLSPQQQQQQSASTTSTINKDHIGIGAGAISVLSNLFFALGSPKDAVLIPAPYYAAFDNDVRAYAGCVAVPVVCDNPAKGPSPKDLEQARKHAVEKLGLNVRFLLLTHPHNPLGVVYEPAVMKQAIDWARSNKMDTVVDEIYALSVFDDSDSCDFQSILQILDNDLGVDVHMVWGLSKDFGASGFRIGVVYTQNELLIEALGNLFTFAWVSQPVQFMMADLLNDKPFVDDFLAQACQRLKHSYELCTRVLSELEIPFVKAHAAMFVYLDLSELISTVEQEEQFGKVVMKRARMVLTPGTTQHDPKPGGFRICYAYVPADVLEIGMERLRKVVTTIRKQGGLGDWVDDDSHWQDIL</sequence>
<dbReference type="SUPFAM" id="SSF53383">
    <property type="entry name" value="PLP-dependent transferases"/>
    <property type="match status" value="1"/>
</dbReference>
<dbReference type="Proteomes" id="UP001153069">
    <property type="component" value="Unassembled WGS sequence"/>
</dbReference>
<evidence type="ECO:0000256" key="3">
    <source>
        <dbReference type="SAM" id="MobiDB-lite"/>
    </source>
</evidence>
<reference evidence="5" key="1">
    <citation type="submission" date="2020-06" db="EMBL/GenBank/DDBJ databases">
        <authorList>
            <consortium name="Plant Systems Biology data submission"/>
        </authorList>
    </citation>
    <scope>NUCLEOTIDE SEQUENCE</scope>
    <source>
        <strain evidence="5">D6</strain>
    </source>
</reference>
<dbReference type="InterPro" id="IPR050478">
    <property type="entry name" value="Ethylene_sulfur-biosynth"/>
</dbReference>
<dbReference type="PROSITE" id="PS00105">
    <property type="entry name" value="AA_TRANSFER_CLASS_1"/>
    <property type="match status" value="1"/>
</dbReference>
<dbReference type="EMBL" id="CAICTM010001024">
    <property type="protein sequence ID" value="CAB9519566.1"/>
    <property type="molecule type" value="Genomic_DNA"/>
</dbReference>
<dbReference type="GO" id="GO:0030170">
    <property type="term" value="F:pyridoxal phosphate binding"/>
    <property type="evidence" value="ECO:0007669"/>
    <property type="project" value="InterPro"/>
</dbReference>
<evidence type="ECO:0000313" key="5">
    <source>
        <dbReference type="EMBL" id="CAB9519566.1"/>
    </source>
</evidence>
<gene>
    <name evidence="5" type="ORF">SEMRO_1026_G232970.1</name>
</gene>
<evidence type="ECO:0000256" key="2">
    <source>
        <dbReference type="ARBA" id="ARBA00022898"/>
    </source>
</evidence>
<dbReference type="InterPro" id="IPR015422">
    <property type="entry name" value="PyrdxlP-dep_Trfase_small"/>
</dbReference>
<dbReference type="CDD" id="cd00609">
    <property type="entry name" value="AAT_like"/>
    <property type="match status" value="1"/>
</dbReference>
<dbReference type="AlphaFoldDB" id="A0A9N8HMU0"/>
<organism evidence="5 6">
    <name type="scientific">Seminavis robusta</name>
    <dbReference type="NCBI Taxonomy" id="568900"/>
    <lineage>
        <taxon>Eukaryota</taxon>
        <taxon>Sar</taxon>
        <taxon>Stramenopiles</taxon>
        <taxon>Ochrophyta</taxon>
        <taxon>Bacillariophyta</taxon>
        <taxon>Bacillariophyceae</taxon>
        <taxon>Bacillariophycidae</taxon>
        <taxon>Naviculales</taxon>
        <taxon>Naviculaceae</taxon>
        <taxon>Seminavis</taxon>
    </lineage>
</organism>
<evidence type="ECO:0000256" key="1">
    <source>
        <dbReference type="ARBA" id="ARBA00007441"/>
    </source>
</evidence>
<accession>A0A9N8HMU0</accession>
<dbReference type="InterPro" id="IPR015424">
    <property type="entry name" value="PyrdxlP-dep_Trfase"/>
</dbReference>
<protein>
    <submittedName>
        <fullName evidence="5">Probable inactive 1-aminocyclopropane-1-carboxylate synthase-like protein 2</fullName>
    </submittedName>
</protein>
<feature type="compositionally biased region" description="Polar residues" evidence="3">
    <location>
        <begin position="1"/>
        <end position="14"/>
    </location>
</feature>
<dbReference type="Gene3D" id="3.40.640.10">
    <property type="entry name" value="Type I PLP-dependent aspartate aminotransferase-like (Major domain)"/>
    <property type="match status" value="1"/>
</dbReference>
<evidence type="ECO:0000313" key="6">
    <source>
        <dbReference type="Proteomes" id="UP001153069"/>
    </source>
</evidence>
<comment type="similarity">
    <text evidence="1">Belongs to the class-I pyridoxal-phosphate-dependent aminotransferase family.</text>
</comment>
<dbReference type="PANTHER" id="PTHR43795">
    <property type="entry name" value="BIFUNCTIONAL ASPARTATE AMINOTRANSFERASE AND GLUTAMATE/ASPARTATE-PREPHENATE AMINOTRANSFERASE-RELATED"/>
    <property type="match status" value="1"/>
</dbReference>
<dbReference type="InterPro" id="IPR004838">
    <property type="entry name" value="NHTrfase_class1_PyrdxlP-BS"/>
</dbReference>
<keyword evidence="2" id="KW-0663">Pyridoxal phosphate</keyword>
<feature type="region of interest" description="Disordered" evidence="3">
    <location>
        <begin position="1"/>
        <end position="21"/>
    </location>
</feature>
<dbReference type="PANTHER" id="PTHR43795:SF39">
    <property type="entry name" value="AMINOTRANSFERASE CLASS I_CLASSII DOMAIN-CONTAINING PROTEIN"/>
    <property type="match status" value="1"/>
</dbReference>
<proteinExistence type="inferred from homology"/>
<dbReference type="OrthoDB" id="691673at2759"/>
<keyword evidence="6" id="KW-1185">Reference proteome</keyword>
<name>A0A9N8HMU0_9STRA</name>
<dbReference type="InterPro" id="IPR004839">
    <property type="entry name" value="Aminotransferase_I/II_large"/>
</dbReference>
<dbReference type="GO" id="GO:0008483">
    <property type="term" value="F:transaminase activity"/>
    <property type="evidence" value="ECO:0007669"/>
    <property type="project" value="TreeGrafter"/>
</dbReference>
<feature type="domain" description="Aminotransferase class I/classII large" evidence="4">
    <location>
        <begin position="91"/>
        <end position="446"/>
    </location>
</feature>
<dbReference type="Gene3D" id="3.90.1150.10">
    <property type="entry name" value="Aspartate Aminotransferase, domain 1"/>
    <property type="match status" value="1"/>
</dbReference>
<dbReference type="GO" id="GO:0006520">
    <property type="term" value="P:amino acid metabolic process"/>
    <property type="evidence" value="ECO:0007669"/>
    <property type="project" value="TreeGrafter"/>
</dbReference>
<dbReference type="PRINTS" id="PR00753">
    <property type="entry name" value="ACCSYNTHASE"/>
</dbReference>